<gene>
    <name evidence="14" type="primary">ATP8</name>
</gene>
<keyword evidence="5 12" id="KW-0812">Transmembrane</keyword>
<proteinExistence type="inferred from homology"/>
<evidence type="ECO:0000256" key="12">
    <source>
        <dbReference type="RuleBase" id="RU003661"/>
    </source>
</evidence>
<dbReference type="Pfam" id="PF00895">
    <property type="entry name" value="ATP-synt_8"/>
    <property type="match status" value="1"/>
</dbReference>
<dbReference type="GO" id="GO:0015078">
    <property type="term" value="F:proton transmembrane transporter activity"/>
    <property type="evidence" value="ECO:0007669"/>
    <property type="project" value="InterPro"/>
</dbReference>
<evidence type="ECO:0000256" key="2">
    <source>
        <dbReference type="ARBA" id="ARBA00008892"/>
    </source>
</evidence>
<protein>
    <recommendedName>
        <fullName evidence="12">ATP synthase complex subunit 8</fullName>
    </recommendedName>
</protein>
<evidence type="ECO:0000256" key="10">
    <source>
        <dbReference type="ARBA" id="ARBA00023136"/>
    </source>
</evidence>
<dbReference type="GeneID" id="7804441"/>
<evidence type="ECO:0000256" key="11">
    <source>
        <dbReference type="ARBA" id="ARBA00023310"/>
    </source>
</evidence>
<keyword evidence="4 12" id="KW-0138">CF(0)</keyword>
<evidence type="ECO:0000256" key="8">
    <source>
        <dbReference type="ARBA" id="ARBA00023065"/>
    </source>
</evidence>
<dbReference type="GO" id="GO:0045259">
    <property type="term" value="C:proton-transporting ATP synthase complex"/>
    <property type="evidence" value="ECO:0007669"/>
    <property type="project" value="UniProtKB-KW"/>
</dbReference>
<evidence type="ECO:0000256" key="9">
    <source>
        <dbReference type="ARBA" id="ARBA00023128"/>
    </source>
</evidence>
<evidence type="ECO:0000256" key="3">
    <source>
        <dbReference type="ARBA" id="ARBA00022448"/>
    </source>
</evidence>
<evidence type="ECO:0000256" key="6">
    <source>
        <dbReference type="ARBA" id="ARBA00022781"/>
    </source>
</evidence>
<organism evidence="14">
    <name type="scientific">Fejervarya cancrivora</name>
    <name type="common">Crab-eating frog</name>
    <name type="synonym">Rana cancrivora</name>
    <dbReference type="NCBI Taxonomy" id="111367"/>
    <lineage>
        <taxon>Eukaryota</taxon>
        <taxon>Metazoa</taxon>
        <taxon>Chordata</taxon>
        <taxon>Craniata</taxon>
        <taxon>Vertebrata</taxon>
        <taxon>Euteleostomi</taxon>
        <taxon>Amphibia</taxon>
        <taxon>Batrachia</taxon>
        <taxon>Anura</taxon>
        <taxon>Neobatrachia</taxon>
        <taxon>Ranoidea</taxon>
        <taxon>Dicroglossidae</taxon>
        <taxon>Dicroglossinae</taxon>
        <taxon>Fejervarya</taxon>
    </lineage>
</organism>
<accession>C3RXV5</accession>
<evidence type="ECO:0000256" key="1">
    <source>
        <dbReference type="ARBA" id="ARBA00004304"/>
    </source>
</evidence>
<geneLocation type="mitochondrion" evidence="14"/>
<keyword evidence="10 13" id="KW-0472">Membrane</keyword>
<feature type="transmembrane region" description="Helical" evidence="13">
    <location>
        <begin position="12"/>
        <end position="29"/>
    </location>
</feature>
<sequence>MPQLLPDPWFTIFIFTWAIFIIAAPMKIASYEFPKDPTPIAPKTLPSPAWTWKW</sequence>
<dbReference type="InterPro" id="IPR001421">
    <property type="entry name" value="ATP8_metazoa"/>
</dbReference>
<comment type="subcellular location">
    <subcellularLocation>
        <location evidence="1 12">Mitochondrion membrane</location>
        <topology evidence="1 12">Single-pass membrane protein</topology>
    </subcellularLocation>
</comment>
<comment type="similarity">
    <text evidence="2 12">Belongs to the ATPase protein 8 family.</text>
</comment>
<keyword evidence="9 12" id="KW-0496">Mitochondrion</keyword>
<keyword evidence="8 12" id="KW-0406">Ion transport</keyword>
<reference evidence="14" key="1">
    <citation type="journal article" date="2009" name="Gene">
        <title>Complete nucleotide sequence and gene arrangement of the mitochondrial genome of the crab-eating frog Fejervarya cancrivora and evolutionary implications.</title>
        <authorList>
            <person name="Ren Z."/>
            <person name="Zhu B."/>
            <person name="Ma E."/>
            <person name="Wen J."/>
            <person name="Tu T."/>
            <person name="Cao Y."/>
            <person name="Hasegawa M."/>
            <person name="Zhong Y."/>
        </authorList>
    </citation>
    <scope>NUCLEOTIDE SEQUENCE</scope>
</reference>
<dbReference type="GO" id="GO:0031966">
    <property type="term" value="C:mitochondrial membrane"/>
    <property type="evidence" value="ECO:0007669"/>
    <property type="project" value="UniProtKB-SubCell"/>
</dbReference>
<dbReference type="GO" id="GO:0015986">
    <property type="term" value="P:proton motive force-driven ATP synthesis"/>
    <property type="evidence" value="ECO:0007669"/>
    <property type="project" value="InterPro"/>
</dbReference>
<dbReference type="EMBL" id="EU652694">
    <property type="protein sequence ID" value="ACD49887.1"/>
    <property type="molecule type" value="Genomic_DNA"/>
</dbReference>
<dbReference type="AlphaFoldDB" id="C3RXV5"/>
<keyword evidence="11" id="KW-0066">ATP synthesis</keyword>
<evidence type="ECO:0000256" key="5">
    <source>
        <dbReference type="ARBA" id="ARBA00022692"/>
    </source>
</evidence>
<keyword evidence="3 12" id="KW-0813">Transport</keyword>
<dbReference type="RefSeq" id="YP_002860202.1">
    <property type="nucleotide sequence ID" value="NC_012647.1"/>
</dbReference>
<dbReference type="CTD" id="4509"/>
<evidence type="ECO:0000256" key="4">
    <source>
        <dbReference type="ARBA" id="ARBA00022547"/>
    </source>
</evidence>
<evidence type="ECO:0000256" key="7">
    <source>
        <dbReference type="ARBA" id="ARBA00022989"/>
    </source>
</evidence>
<evidence type="ECO:0000256" key="13">
    <source>
        <dbReference type="SAM" id="Phobius"/>
    </source>
</evidence>
<keyword evidence="6 12" id="KW-0375">Hydrogen ion transport</keyword>
<name>C3RXV5_FEJCA</name>
<evidence type="ECO:0000313" key="14">
    <source>
        <dbReference type="EMBL" id="ACD49887.1"/>
    </source>
</evidence>
<keyword evidence="7 13" id="KW-1133">Transmembrane helix</keyword>